<proteinExistence type="predicted"/>
<gene>
    <name evidence="2" type="ORF">MBUL_03182</name>
</gene>
<reference evidence="2" key="1">
    <citation type="submission" date="2019-12" db="EMBL/GenBank/DDBJ databases">
        <authorList>
            <person name="Cremers G."/>
        </authorList>
    </citation>
    <scope>NUCLEOTIDE SEQUENCE</scope>
    <source>
        <strain evidence="2">Mbul1</strain>
    </source>
</reference>
<feature type="region of interest" description="Disordered" evidence="1">
    <location>
        <begin position="364"/>
        <end position="389"/>
    </location>
</feature>
<dbReference type="EMBL" id="LR743504">
    <property type="protein sequence ID" value="CAA2105417.1"/>
    <property type="molecule type" value="Genomic_DNA"/>
</dbReference>
<evidence type="ECO:0000256" key="1">
    <source>
        <dbReference type="SAM" id="MobiDB-lite"/>
    </source>
</evidence>
<evidence type="ECO:0000313" key="2">
    <source>
        <dbReference type="EMBL" id="CAA2105417.1"/>
    </source>
</evidence>
<sequence>MITVDLNTKIVLPHNRVWRMFPGYGYKFLSSYFSQNSAFLDIPGFDMPEGSLEEDDEFLKRIAASENIIHQKRSLGADVDVDMDWTQLKPAYNTQGRGILKRSMINFYEEARLGDIIVVPSPVDLGEIYVGTLTDRRYSGRISNFPREYGEVPMPARRVSWLQTIKENKVSPALSSSLRHQNPFNLLEKSLYNEVFAIAYSSYVYGEERGSIIYNTLSDYIDKDAAFLGLISQVSAAICHMVDEGSNERKLSLINTILDQQPMEYYCSQSVDIHSPGLNRFLSSKNTPIMIISLIGLLAFLGNNSSEKNLKRDIQNVTVTNTISGPEDGCSVPVDKGTKMFLDTTPIDEIWRLCKLAREARERAGVQSGVTVTAPNKPSLEPPKKVRPR</sequence>
<name>A0A679JC99_9HYPH</name>
<accession>A0A679JC99</accession>
<dbReference type="AlphaFoldDB" id="A0A679JC99"/>
<protein>
    <submittedName>
        <fullName evidence="2">Uncharacterized protein</fullName>
    </submittedName>
</protein>
<organism evidence="2">
    <name type="scientific">Methylobacterium bullatum</name>
    <dbReference type="NCBI Taxonomy" id="570505"/>
    <lineage>
        <taxon>Bacteria</taxon>
        <taxon>Pseudomonadati</taxon>
        <taxon>Pseudomonadota</taxon>
        <taxon>Alphaproteobacteria</taxon>
        <taxon>Hyphomicrobiales</taxon>
        <taxon>Methylobacteriaceae</taxon>
        <taxon>Methylobacterium</taxon>
    </lineage>
</organism>